<dbReference type="NCBIfam" id="TIGR00067">
    <property type="entry name" value="glut_race"/>
    <property type="match status" value="1"/>
</dbReference>
<dbReference type="HAMAP" id="MF_00258">
    <property type="entry name" value="Glu_racemase"/>
    <property type="match status" value="1"/>
</dbReference>
<feature type="binding site" evidence="7">
    <location>
        <begin position="187"/>
        <end position="188"/>
    </location>
    <ligand>
        <name>substrate</name>
    </ligand>
</feature>
<accession>A0A9D1FER8</accession>
<evidence type="ECO:0000256" key="1">
    <source>
        <dbReference type="ARBA" id="ARBA00001602"/>
    </source>
</evidence>
<evidence type="ECO:0000256" key="2">
    <source>
        <dbReference type="ARBA" id="ARBA00013090"/>
    </source>
</evidence>
<dbReference type="GO" id="GO:0008881">
    <property type="term" value="F:glutamate racemase activity"/>
    <property type="evidence" value="ECO:0007669"/>
    <property type="project" value="UniProtKB-UniRule"/>
</dbReference>
<feature type="active site" description="Proton donor/acceptor" evidence="7">
    <location>
        <position position="73"/>
    </location>
</feature>
<proteinExistence type="inferred from homology"/>
<dbReference type="PROSITE" id="PS00924">
    <property type="entry name" value="ASP_GLU_RACEMASE_2"/>
    <property type="match status" value="1"/>
</dbReference>
<dbReference type="GO" id="GO:0009252">
    <property type="term" value="P:peptidoglycan biosynthetic process"/>
    <property type="evidence" value="ECO:0007669"/>
    <property type="project" value="UniProtKB-UniRule"/>
</dbReference>
<dbReference type="InterPro" id="IPR033134">
    <property type="entry name" value="Asp/Glu_racemase_AS_2"/>
</dbReference>
<reference evidence="8" key="1">
    <citation type="submission" date="2020-10" db="EMBL/GenBank/DDBJ databases">
        <authorList>
            <person name="Gilroy R."/>
        </authorList>
    </citation>
    <scope>NUCLEOTIDE SEQUENCE</scope>
    <source>
        <strain evidence="8">ChiHjej10B9-9673</strain>
    </source>
</reference>
<dbReference type="EC" id="5.1.1.3" evidence="2 7"/>
<comment type="catalytic activity">
    <reaction evidence="1 7">
        <text>L-glutamate = D-glutamate</text>
        <dbReference type="Rhea" id="RHEA:12813"/>
        <dbReference type="ChEBI" id="CHEBI:29985"/>
        <dbReference type="ChEBI" id="CHEBI:29986"/>
        <dbReference type="EC" id="5.1.1.3"/>
    </reaction>
</comment>
<name>A0A9D1FER8_9FIRM</name>
<evidence type="ECO:0000256" key="4">
    <source>
        <dbReference type="ARBA" id="ARBA00022984"/>
    </source>
</evidence>
<evidence type="ECO:0000313" key="8">
    <source>
        <dbReference type="EMBL" id="HIS67670.1"/>
    </source>
</evidence>
<dbReference type="EMBL" id="DVJK01000253">
    <property type="protein sequence ID" value="HIS67670.1"/>
    <property type="molecule type" value="Genomic_DNA"/>
</dbReference>
<dbReference type="GO" id="GO:0008360">
    <property type="term" value="P:regulation of cell shape"/>
    <property type="evidence" value="ECO:0007669"/>
    <property type="project" value="UniProtKB-KW"/>
</dbReference>
<sequence>MDSRPIGVFDSGVGGLSAVRVLRALLPGEDILYFGDTANVPYGGKSVEELRALASASSRLLAGKGAKALLVACGTVSSNCLEVVGRASGLPCCGVLRGAALRACNTTRNGRVGVLSTEATARSGAFEREIRALRPELAVFSFGTSRLVPLAEAGRTEYSDPLVREAVEDAAARFSGSGIDTLILGCTHFPLLAPALARAFEGVRLIDSGETGAGEFMGLLRARGLLSAKKRGGRVTAFVSGGIESFERSAGLFLPGGLDDIRAVDA</sequence>
<comment type="pathway">
    <text evidence="7">Cell wall biogenesis; peptidoglycan biosynthesis.</text>
</comment>
<dbReference type="InterPro" id="IPR001920">
    <property type="entry name" value="Asp/Glu_race"/>
</dbReference>
<protein>
    <recommendedName>
        <fullName evidence="2 7">Glutamate racemase</fullName>
        <ecNumber evidence="2 7">5.1.1.3</ecNumber>
    </recommendedName>
</protein>
<dbReference type="PANTHER" id="PTHR21198:SF2">
    <property type="entry name" value="GLUTAMATE RACEMASE"/>
    <property type="match status" value="1"/>
</dbReference>
<dbReference type="Gene3D" id="3.40.50.1860">
    <property type="match status" value="2"/>
</dbReference>
<feature type="binding site" evidence="7">
    <location>
        <begin position="42"/>
        <end position="43"/>
    </location>
    <ligand>
        <name>substrate</name>
    </ligand>
</feature>
<reference evidence="8" key="2">
    <citation type="journal article" date="2021" name="PeerJ">
        <title>Extensive microbial diversity within the chicken gut microbiome revealed by metagenomics and culture.</title>
        <authorList>
            <person name="Gilroy R."/>
            <person name="Ravi A."/>
            <person name="Getino M."/>
            <person name="Pursley I."/>
            <person name="Horton D.L."/>
            <person name="Alikhan N.F."/>
            <person name="Baker D."/>
            <person name="Gharbi K."/>
            <person name="Hall N."/>
            <person name="Watson M."/>
            <person name="Adriaenssens E.M."/>
            <person name="Foster-Nyarko E."/>
            <person name="Jarju S."/>
            <person name="Secka A."/>
            <person name="Antonio M."/>
            <person name="Oren A."/>
            <person name="Chaudhuri R.R."/>
            <person name="La Ragione R."/>
            <person name="Hildebrand F."/>
            <person name="Pallen M.J."/>
        </authorList>
    </citation>
    <scope>NUCLEOTIDE SEQUENCE</scope>
    <source>
        <strain evidence="8">ChiHjej10B9-9673</strain>
    </source>
</reference>
<keyword evidence="3 7" id="KW-0133">Cell shape</keyword>
<feature type="binding site" evidence="7">
    <location>
        <begin position="10"/>
        <end position="11"/>
    </location>
    <ligand>
        <name>substrate</name>
    </ligand>
</feature>
<dbReference type="PANTHER" id="PTHR21198">
    <property type="entry name" value="GLUTAMATE RACEMASE"/>
    <property type="match status" value="1"/>
</dbReference>
<dbReference type="Pfam" id="PF01177">
    <property type="entry name" value="Asp_Glu_race"/>
    <property type="match status" value="1"/>
</dbReference>
<evidence type="ECO:0000313" key="9">
    <source>
        <dbReference type="Proteomes" id="UP000824001"/>
    </source>
</evidence>
<evidence type="ECO:0000256" key="5">
    <source>
        <dbReference type="ARBA" id="ARBA00023235"/>
    </source>
</evidence>
<comment type="function">
    <text evidence="7">Provides the (R)-glutamate required for cell wall biosynthesis.</text>
</comment>
<dbReference type="InterPro" id="IPR004391">
    <property type="entry name" value="Glu_race"/>
</dbReference>
<keyword evidence="4 7" id="KW-0573">Peptidoglycan synthesis</keyword>
<dbReference type="InterPro" id="IPR015942">
    <property type="entry name" value="Asp/Glu/hydantoin_racemase"/>
</dbReference>
<evidence type="ECO:0000256" key="3">
    <source>
        <dbReference type="ARBA" id="ARBA00022960"/>
    </source>
</evidence>
<evidence type="ECO:0000256" key="6">
    <source>
        <dbReference type="ARBA" id="ARBA00023316"/>
    </source>
</evidence>
<feature type="active site" description="Proton donor/acceptor" evidence="7">
    <location>
        <position position="186"/>
    </location>
</feature>
<keyword evidence="6 7" id="KW-0961">Cell wall biogenesis/degradation</keyword>
<comment type="caution">
    <text evidence="7">Lacks conserved residue(s) required for the propagation of feature annotation.</text>
</comment>
<comment type="caution">
    <text evidence="8">The sequence shown here is derived from an EMBL/GenBank/DDBJ whole genome shotgun (WGS) entry which is preliminary data.</text>
</comment>
<gene>
    <name evidence="7 8" type="primary">murI</name>
    <name evidence="8" type="ORF">IAC18_08890</name>
</gene>
<dbReference type="GO" id="GO:0071555">
    <property type="term" value="P:cell wall organization"/>
    <property type="evidence" value="ECO:0007669"/>
    <property type="project" value="UniProtKB-KW"/>
</dbReference>
<dbReference type="SUPFAM" id="SSF53681">
    <property type="entry name" value="Aspartate/glutamate racemase"/>
    <property type="match status" value="2"/>
</dbReference>
<evidence type="ECO:0000256" key="7">
    <source>
        <dbReference type="HAMAP-Rule" id="MF_00258"/>
    </source>
</evidence>
<dbReference type="AlphaFoldDB" id="A0A9D1FER8"/>
<comment type="similarity">
    <text evidence="7">Belongs to the aspartate/glutamate racemases family.</text>
</comment>
<keyword evidence="5 7" id="KW-0413">Isomerase</keyword>
<organism evidence="8 9">
    <name type="scientific">Candidatus Scatomorpha merdipullorum</name>
    <dbReference type="NCBI Taxonomy" id="2840927"/>
    <lineage>
        <taxon>Bacteria</taxon>
        <taxon>Bacillati</taxon>
        <taxon>Bacillota</taxon>
        <taxon>Clostridia</taxon>
        <taxon>Eubacteriales</taxon>
        <taxon>Candidatus Scatomorpha</taxon>
    </lineage>
</organism>
<dbReference type="Proteomes" id="UP000824001">
    <property type="component" value="Unassembled WGS sequence"/>
</dbReference>